<organism evidence="2 3">
    <name type="scientific">Neohortaea acidophila</name>
    <dbReference type="NCBI Taxonomy" id="245834"/>
    <lineage>
        <taxon>Eukaryota</taxon>
        <taxon>Fungi</taxon>
        <taxon>Dikarya</taxon>
        <taxon>Ascomycota</taxon>
        <taxon>Pezizomycotina</taxon>
        <taxon>Dothideomycetes</taxon>
        <taxon>Dothideomycetidae</taxon>
        <taxon>Mycosphaerellales</taxon>
        <taxon>Teratosphaeriaceae</taxon>
        <taxon>Neohortaea</taxon>
    </lineage>
</organism>
<feature type="chain" id="PRO_5025445821" evidence="1">
    <location>
        <begin position="21"/>
        <end position="124"/>
    </location>
</feature>
<keyword evidence="1" id="KW-0732">Signal</keyword>
<proteinExistence type="predicted"/>
<reference evidence="2" key="1">
    <citation type="journal article" date="2020" name="Stud. Mycol.">
        <title>101 Dothideomycetes genomes: a test case for predicting lifestyles and emergence of pathogens.</title>
        <authorList>
            <person name="Haridas S."/>
            <person name="Albert R."/>
            <person name="Binder M."/>
            <person name="Bloem J."/>
            <person name="Labutti K."/>
            <person name="Salamov A."/>
            <person name="Andreopoulos B."/>
            <person name="Baker S."/>
            <person name="Barry K."/>
            <person name="Bills G."/>
            <person name="Bluhm B."/>
            <person name="Cannon C."/>
            <person name="Castanera R."/>
            <person name="Culley D."/>
            <person name="Daum C."/>
            <person name="Ezra D."/>
            <person name="Gonzalez J."/>
            <person name="Henrissat B."/>
            <person name="Kuo A."/>
            <person name="Liang C."/>
            <person name="Lipzen A."/>
            <person name="Lutzoni F."/>
            <person name="Magnuson J."/>
            <person name="Mondo S."/>
            <person name="Nolan M."/>
            <person name="Ohm R."/>
            <person name="Pangilinan J."/>
            <person name="Park H.-J."/>
            <person name="Ramirez L."/>
            <person name="Alfaro M."/>
            <person name="Sun H."/>
            <person name="Tritt A."/>
            <person name="Yoshinaga Y."/>
            <person name="Zwiers L.-H."/>
            <person name="Turgeon B."/>
            <person name="Goodwin S."/>
            <person name="Spatafora J."/>
            <person name="Crous P."/>
            <person name="Grigoriev I."/>
        </authorList>
    </citation>
    <scope>NUCLEOTIDE SEQUENCE</scope>
    <source>
        <strain evidence="2">CBS 113389</strain>
    </source>
</reference>
<dbReference type="Proteomes" id="UP000799767">
    <property type="component" value="Unassembled WGS sequence"/>
</dbReference>
<evidence type="ECO:0000256" key="1">
    <source>
        <dbReference type="SAM" id="SignalP"/>
    </source>
</evidence>
<name>A0A6A6PNI0_9PEZI</name>
<dbReference type="AlphaFoldDB" id="A0A6A6PNI0"/>
<dbReference type="EMBL" id="MU001638">
    <property type="protein sequence ID" value="KAF2481562.1"/>
    <property type="molecule type" value="Genomic_DNA"/>
</dbReference>
<accession>A0A6A6PNI0</accession>
<dbReference type="GeneID" id="54471004"/>
<evidence type="ECO:0000313" key="3">
    <source>
        <dbReference type="Proteomes" id="UP000799767"/>
    </source>
</evidence>
<sequence>MHSNTLAFAIVALCTPFVFAAPGHKHDDGWSSTQCYTDFGAHPAPYYTEWTTSYRHCTRTHKVTQTVTATAPTSTITSTISISTTVTASTSTLTNTHTNTSTATTTTTTVRRACLDPPSSSLTR</sequence>
<dbReference type="RefSeq" id="XP_033588132.1">
    <property type="nucleotide sequence ID" value="XM_033730002.1"/>
</dbReference>
<protein>
    <submittedName>
        <fullName evidence="2">Uncharacterized protein</fullName>
    </submittedName>
</protein>
<evidence type="ECO:0000313" key="2">
    <source>
        <dbReference type="EMBL" id="KAF2481562.1"/>
    </source>
</evidence>
<keyword evidence="3" id="KW-1185">Reference proteome</keyword>
<gene>
    <name evidence="2" type="ORF">BDY17DRAFT_190361</name>
</gene>
<feature type="signal peptide" evidence="1">
    <location>
        <begin position="1"/>
        <end position="20"/>
    </location>
</feature>